<evidence type="ECO:0000313" key="2">
    <source>
        <dbReference type="EMBL" id="SNW00484.1"/>
    </source>
</evidence>
<name>A0A240BXN9_9STAP</name>
<organism evidence="2 3">
    <name type="scientific">Staphylococcus muscae</name>
    <dbReference type="NCBI Taxonomy" id="1294"/>
    <lineage>
        <taxon>Bacteria</taxon>
        <taxon>Bacillati</taxon>
        <taxon>Bacillota</taxon>
        <taxon>Bacilli</taxon>
        <taxon>Bacillales</taxon>
        <taxon>Staphylococcaceae</taxon>
        <taxon>Staphylococcus</taxon>
    </lineage>
</organism>
<accession>A0A240BXN9</accession>
<dbReference type="Proteomes" id="UP000652995">
    <property type="component" value="Unassembled WGS sequence"/>
</dbReference>
<gene>
    <name evidence="1" type="ORF">GCM10007183_19990</name>
    <name evidence="2" type="ORF">SAMEA4412661_00463</name>
</gene>
<protein>
    <submittedName>
        <fullName evidence="2">Uncharacterized protein</fullName>
    </submittedName>
</protein>
<dbReference type="Proteomes" id="UP000243706">
    <property type="component" value="Chromosome 1"/>
</dbReference>
<evidence type="ECO:0000313" key="1">
    <source>
        <dbReference type="EMBL" id="GGA95861.1"/>
    </source>
</evidence>
<proteinExistence type="predicted"/>
<reference evidence="1" key="4">
    <citation type="submission" date="2024-05" db="EMBL/GenBank/DDBJ databases">
        <authorList>
            <person name="Sun Q."/>
            <person name="Sedlacek I."/>
        </authorList>
    </citation>
    <scope>NUCLEOTIDE SEQUENCE</scope>
    <source>
        <strain evidence="1">CCM 4175</strain>
    </source>
</reference>
<evidence type="ECO:0000313" key="4">
    <source>
        <dbReference type="Proteomes" id="UP000652995"/>
    </source>
</evidence>
<dbReference type="EMBL" id="LT906464">
    <property type="protein sequence ID" value="SNW00484.1"/>
    <property type="molecule type" value="Genomic_DNA"/>
</dbReference>
<reference evidence="4" key="3">
    <citation type="journal article" date="2019" name="Int. J. Syst. Evol. Microbiol.">
        <title>The Global Catalogue of Microorganisms (GCM) 10K type strain sequencing project: providing services to taxonomists for standard genome sequencing and annotation.</title>
        <authorList>
            <consortium name="The Broad Institute Genomics Platform"/>
            <consortium name="The Broad Institute Genome Sequencing Center for Infectious Disease"/>
            <person name="Wu L."/>
            <person name="Ma J."/>
        </authorList>
    </citation>
    <scope>NUCLEOTIDE SEQUENCE [LARGE SCALE GENOMIC DNA]</scope>
    <source>
        <strain evidence="4">CCM 4175</strain>
    </source>
</reference>
<dbReference type="EMBL" id="BMCB01000023">
    <property type="protein sequence ID" value="GGA95861.1"/>
    <property type="molecule type" value="Genomic_DNA"/>
</dbReference>
<evidence type="ECO:0000313" key="3">
    <source>
        <dbReference type="Proteomes" id="UP000243706"/>
    </source>
</evidence>
<reference evidence="2 3" key="2">
    <citation type="submission" date="2017-06" db="EMBL/GenBank/DDBJ databases">
        <authorList>
            <consortium name="Pathogen Informatics"/>
        </authorList>
    </citation>
    <scope>NUCLEOTIDE SEQUENCE [LARGE SCALE GENOMIC DNA]</scope>
    <source>
        <strain evidence="2 3">NCTC13833</strain>
    </source>
</reference>
<dbReference type="AlphaFoldDB" id="A0A240BXN9"/>
<keyword evidence="4" id="KW-1185">Reference proteome</keyword>
<reference evidence="1" key="1">
    <citation type="journal article" date="2014" name="Int. J. Syst. Evol. Microbiol.">
        <title>Complete genome of a new Firmicutes species belonging to the dominant human colonic microbiota ('Ruminococcus bicirculans') reveals two chromosomes and a selective capacity to utilize plant glucans.</title>
        <authorList>
            <consortium name="NISC Comparative Sequencing Program"/>
            <person name="Wegmann U."/>
            <person name="Louis P."/>
            <person name="Goesmann A."/>
            <person name="Henrissat B."/>
            <person name="Duncan S.H."/>
            <person name="Flint H.J."/>
        </authorList>
    </citation>
    <scope>NUCLEOTIDE SEQUENCE</scope>
    <source>
        <strain evidence="1">CCM 4175</strain>
    </source>
</reference>
<sequence length="55" mass="6338">MEMILLLCSTGVAGLFTYIYLDYLSILDTEKPEIKRMFSLLFSIMNYTSTKVDGF</sequence>